<evidence type="ECO:0000313" key="3">
    <source>
        <dbReference type="Proteomes" id="UP001183629"/>
    </source>
</evidence>
<dbReference type="RefSeq" id="WP_310423131.1">
    <property type="nucleotide sequence ID" value="NZ_JAVDYC010000001.1"/>
</dbReference>
<feature type="transmembrane region" description="Helical" evidence="1">
    <location>
        <begin position="113"/>
        <end position="134"/>
    </location>
</feature>
<feature type="transmembrane region" description="Helical" evidence="1">
    <location>
        <begin position="90"/>
        <end position="106"/>
    </location>
</feature>
<feature type="transmembrane region" description="Helical" evidence="1">
    <location>
        <begin position="20"/>
        <end position="44"/>
    </location>
</feature>
<reference evidence="2 3" key="1">
    <citation type="submission" date="2023-07" db="EMBL/GenBank/DDBJ databases">
        <title>Sequencing the genomes of 1000 actinobacteria strains.</title>
        <authorList>
            <person name="Klenk H.-P."/>
        </authorList>
    </citation>
    <scope>NUCLEOTIDE SEQUENCE [LARGE SCALE GENOMIC DNA]</scope>
    <source>
        <strain evidence="2 3">DSM 44711</strain>
    </source>
</reference>
<protein>
    <submittedName>
        <fullName evidence="2">Uncharacterized protein</fullName>
    </submittedName>
</protein>
<name>A0AAE4CUW9_9ACTN</name>
<comment type="caution">
    <text evidence="2">The sequence shown here is derived from an EMBL/GenBank/DDBJ whole genome shotgun (WGS) entry which is preliminary data.</text>
</comment>
<accession>A0AAE4CUW9</accession>
<keyword evidence="3" id="KW-1185">Reference proteome</keyword>
<keyword evidence="1" id="KW-0812">Transmembrane</keyword>
<keyword evidence="1" id="KW-1133">Transmembrane helix</keyword>
<organism evidence="2 3">
    <name type="scientific">Catenuloplanes niger</name>
    <dbReference type="NCBI Taxonomy" id="587534"/>
    <lineage>
        <taxon>Bacteria</taxon>
        <taxon>Bacillati</taxon>
        <taxon>Actinomycetota</taxon>
        <taxon>Actinomycetes</taxon>
        <taxon>Micromonosporales</taxon>
        <taxon>Micromonosporaceae</taxon>
        <taxon>Catenuloplanes</taxon>
    </lineage>
</organism>
<dbReference type="Proteomes" id="UP001183629">
    <property type="component" value="Unassembled WGS sequence"/>
</dbReference>
<dbReference type="EMBL" id="JAVDYC010000001">
    <property type="protein sequence ID" value="MDR7326801.1"/>
    <property type="molecule type" value="Genomic_DNA"/>
</dbReference>
<feature type="transmembrane region" description="Helical" evidence="1">
    <location>
        <begin position="140"/>
        <end position="160"/>
    </location>
</feature>
<feature type="transmembrane region" description="Helical" evidence="1">
    <location>
        <begin position="65"/>
        <end position="84"/>
    </location>
</feature>
<proteinExistence type="predicted"/>
<sequence length="169" mass="17010">MIESAFAAMWFSWAGTHAPAWLSPYLVAGAVLGVLLAVLGALLARRGAAAGSPLADSAVRHRYDVVAAAGAVLVLVGVTVLGSLGADEYVAAWFAAVVGIHFVPLGRAFGEPLLYLSGVLITAVALLAAVVVALRGGDTSTIAATGTGLLLLLTAVPTLLGTRVPARAR</sequence>
<keyword evidence="1" id="KW-0472">Membrane</keyword>
<evidence type="ECO:0000313" key="2">
    <source>
        <dbReference type="EMBL" id="MDR7326801.1"/>
    </source>
</evidence>
<dbReference type="AlphaFoldDB" id="A0AAE4CUW9"/>
<evidence type="ECO:0000256" key="1">
    <source>
        <dbReference type="SAM" id="Phobius"/>
    </source>
</evidence>
<gene>
    <name evidence="2" type="ORF">J2S44_007051</name>
</gene>